<organism evidence="8 9">
    <name type="scientific">Acaromyces ingoldii</name>
    <dbReference type="NCBI Taxonomy" id="215250"/>
    <lineage>
        <taxon>Eukaryota</taxon>
        <taxon>Fungi</taxon>
        <taxon>Dikarya</taxon>
        <taxon>Basidiomycota</taxon>
        <taxon>Ustilaginomycotina</taxon>
        <taxon>Exobasidiomycetes</taxon>
        <taxon>Exobasidiales</taxon>
        <taxon>Cryptobasidiaceae</taxon>
        <taxon>Acaromyces</taxon>
    </lineage>
</organism>
<proteinExistence type="predicted"/>
<feature type="region of interest" description="Disordered" evidence="5">
    <location>
        <begin position="436"/>
        <end position="515"/>
    </location>
</feature>
<evidence type="ECO:0000256" key="6">
    <source>
        <dbReference type="SAM" id="Phobius"/>
    </source>
</evidence>
<name>A0A316YI65_9BASI</name>
<feature type="compositionally biased region" description="Low complexity" evidence="5">
    <location>
        <begin position="684"/>
        <end position="697"/>
    </location>
</feature>
<dbReference type="RefSeq" id="XP_025374603.1">
    <property type="nucleotide sequence ID" value="XM_025518334.1"/>
</dbReference>
<keyword evidence="3 6" id="KW-1133">Transmembrane helix</keyword>
<feature type="transmembrane region" description="Helical" evidence="6">
    <location>
        <begin position="80"/>
        <end position="103"/>
    </location>
</feature>
<dbReference type="CDD" id="cd00637">
    <property type="entry name" value="7tm_classA_rhodopsin-like"/>
    <property type="match status" value="1"/>
</dbReference>
<dbReference type="GeneID" id="37040250"/>
<feature type="transmembrane region" description="Helical" evidence="6">
    <location>
        <begin position="755"/>
        <end position="777"/>
    </location>
</feature>
<dbReference type="GO" id="GO:0004930">
    <property type="term" value="F:G protein-coupled receptor activity"/>
    <property type="evidence" value="ECO:0007669"/>
    <property type="project" value="TreeGrafter"/>
</dbReference>
<feature type="transmembrane region" description="Helical" evidence="6">
    <location>
        <begin position="713"/>
        <end position="735"/>
    </location>
</feature>
<dbReference type="InterPro" id="IPR023041">
    <property type="entry name" value="Glucose_rcpt_Git3-like_N"/>
</dbReference>
<evidence type="ECO:0000256" key="1">
    <source>
        <dbReference type="ARBA" id="ARBA00004141"/>
    </source>
</evidence>
<dbReference type="PANTHER" id="PTHR23112:SF0">
    <property type="entry name" value="TRANSMEMBRANE PROTEIN 116"/>
    <property type="match status" value="1"/>
</dbReference>
<gene>
    <name evidence="8" type="ORF">FA10DRAFT_184427</name>
</gene>
<dbReference type="InterPro" id="IPR017452">
    <property type="entry name" value="GPCR_Rhodpsn_7TM"/>
</dbReference>
<sequence length="825" mass="88466">MTTAGGRVGIGREQSLVSPETMSMVLTGAKAVLLQRRGIDHRSTDITDLVICLLSIVGAMVIIVPYVLNRKSRKLRHSLILGLATSDLVSSIIIVCTSAFSIAGGRLGDAYRFCTFAGYIFATSIWTQHLWNLSIAVITYMILVRPLSSIIHRVEKHLALLWPTFWAISLVVNGVAWGVVGFGDVGGYCSFDPQRGGPLFSAIFQFVPRATVVVIIIVLYTHLFFFLRRTNLFSKAASRTSRPRGTGSGTGSSPLVRSGAGAGATDSQGARSGAGTGPEGDVAAHQRSTKRNEARDSQHGSFILNQAADTNSTLGGSVTFFKHLLTPSSKRRSSEATSSGHARSASTQDKASDAPRGPVYDDIEMVATQGYVNGAGSSNDAVANVIGNHGEEDEEIEMNEKGSPSTLAPSPSDIEASPRELEPLGTAPMLAPSAAPKLQNKAHASVKRPSTAGSAKTHDRPHIVIPPRPSTGAGPIPSRSKTQEEAEDTESVDSNYDTWLRKQNSSSSPFQTMTPRRDVRDFGMTSAPREHLKHYSLTPSGVESYKRALETGTPSPVLPCSPANKRVMDPSTPRDQSPAARRQTEANTAPFPVNDPVCTTKETTENKPAPSNPTYEEALGDDWTWGMAVSTPGGGERRQGVAHRSLATPTASSVDATGAARQKGWWHGLRGTGGAKRRDGSNGVGSNETSSSESTGVHGVESLGSTLNRQASVLLLLYPAVYCLLFSISIIRIIVDLAGSPKDAAAVRGKQDDALHAISRWTIFAQGMIDAVVFQVVERQFRRRMKRKRRIAAGEQVEDAMWYKALQSAWTSIRGGSPRRDVGEK</sequence>
<accession>A0A316YI65</accession>
<dbReference type="STRING" id="215250.A0A316YI65"/>
<evidence type="ECO:0000256" key="3">
    <source>
        <dbReference type="ARBA" id="ARBA00022989"/>
    </source>
</evidence>
<dbReference type="InParanoid" id="A0A316YI65"/>
<reference evidence="8" key="1">
    <citation type="journal article" date="2018" name="Mol. Biol. Evol.">
        <title>Broad Genomic Sampling Reveals a Smut Pathogenic Ancestry of the Fungal Clade Ustilaginomycotina.</title>
        <authorList>
            <person name="Kijpornyongpan T."/>
            <person name="Mondo S.J."/>
            <person name="Barry K."/>
            <person name="Sandor L."/>
            <person name="Lee J."/>
            <person name="Lipzen A."/>
            <person name="Pangilinan J."/>
            <person name="LaButti K."/>
            <person name="Hainaut M."/>
            <person name="Henrissat B."/>
            <person name="Grigoriev I.V."/>
            <person name="Spatafora J.W."/>
            <person name="Aime M.C."/>
        </authorList>
    </citation>
    <scope>NUCLEOTIDE SEQUENCE [LARGE SCALE GENOMIC DNA]</scope>
    <source>
        <strain evidence="8">MCA 4198</strain>
    </source>
</reference>
<feature type="transmembrane region" description="Helical" evidence="6">
    <location>
        <begin position="129"/>
        <end position="147"/>
    </location>
</feature>
<dbReference type="PROSITE" id="PS50262">
    <property type="entry name" value="G_PROTEIN_RECEP_F1_2"/>
    <property type="match status" value="1"/>
</dbReference>
<feature type="compositionally biased region" description="Polar residues" evidence="5">
    <location>
        <begin position="492"/>
        <end position="514"/>
    </location>
</feature>
<feature type="region of interest" description="Disordered" evidence="5">
    <location>
        <begin position="550"/>
        <end position="699"/>
    </location>
</feature>
<feature type="region of interest" description="Disordered" evidence="5">
    <location>
        <begin position="392"/>
        <end position="419"/>
    </location>
</feature>
<dbReference type="OrthoDB" id="100006at2759"/>
<keyword evidence="9" id="KW-1185">Reference proteome</keyword>
<comment type="subcellular location">
    <subcellularLocation>
        <location evidence="1">Membrane</location>
        <topology evidence="1">Multi-pass membrane protein</topology>
    </subcellularLocation>
</comment>
<evidence type="ECO:0000313" key="9">
    <source>
        <dbReference type="Proteomes" id="UP000245768"/>
    </source>
</evidence>
<evidence type="ECO:0000313" key="8">
    <source>
        <dbReference type="EMBL" id="PWN87405.1"/>
    </source>
</evidence>
<protein>
    <recommendedName>
        <fullName evidence="7">G-protein coupled receptors family 1 profile domain-containing protein</fullName>
    </recommendedName>
</protein>
<feature type="transmembrane region" description="Helical" evidence="6">
    <location>
        <begin position="202"/>
        <end position="227"/>
    </location>
</feature>
<keyword evidence="2 6" id="KW-0812">Transmembrane</keyword>
<feature type="region of interest" description="Disordered" evidence="5">
    <location>
        <begin position="327"/>
        <end position="358"/>
    </location>
</feature>
<dbReference type="GO" id="GO:0007189">
    <property type="term" value="P:adenylate cyclase-activating G protein-coupled receptor signaling pathway"/>
    <property type="evidence" value="ECO:0007669"/>
    <property type="project" value="TreeGrafter"/>
</dbReference>
<keyword evidence="4 6" id="KW-0472">Membrane</keyword>
<dbReference type="GO" id="GO:0005886">
    <property type="term" value="C:plasma membrane"/>
    <property type="evidence" value="ECO:0007669"/>
    <property type="project" value="TreeGrafter"/>
</dbReference>
<evidence type="ECO:0000259" key="7">
    <source>
        <dbReference type="PROSITE" id="PS50262"/>
    </source>
</evidence>
<evidence type="ECO:0000256" key="2">
    <source>
        <dbReference type="ARBA" id="ARBA00022692"/>
    </source>
</evidence>
<feature type="compositionally biased region" description="Polar residues" evidence="5">
    <location>
        <begin position="340"/>
        <end position="349"/>
    </location>
</feature>
<dbReference type="AlphaFoldDB" id="A0A316YI65"/>
<dbReference type="EMBL" id="KZ819640">
    <property type="protein sequence ID" value="PWN87405.1"/>
    <property type="molecule type" value="Genomic_DNA"/>
</dbReference>
<feature type="transmembrane region" description="Helical" evidence="6">
    <location>
        <begin position="159"/>
        <end position="182"/>
    </location>
</feature>
<dbReference type="SUPFAM" id="SSF81321">
    <property type="entry name" value="Family A G protein-coupled receptor-like"/>
    <property type="match status" value="1"/>
</dbReference>
<feature type="transmembrane region" description="Helical" evidence="6">
    <location>
        <begin position="46"/>
        <end position="68"/>
    </location>
</feature>
<dbReference type="Gene3D" id="1.20.1070.10">
    <property type="entry name" value="Rhodopsin 7-helix transmembrane proteins"/>
    <property type="match status" value="1"/>
</dbReference>
<dbReference type="Pfam" id="PF11710">
    <property type="entry name" value="Git3"/>
    <property type="match status" value="1"/>
</dbReference>
<evidence type="ECO:0000256" key="5">
    <source>
        <dbReference type="SAM" id="MobiDB-lite"/>
    </source>
</evidence>
<feature type="domain" description="G-protein coupled receptors family 1 profile" evidence="7">
    <location>
        <begin position="58"/>
        <end position="172"/>
    </location>
</feature>
<dbReference type="PANTHER" id="PTHR23112">
    <property type="entry name" value="G PROTEIN-COUPLED RECEPTOR 157-RELATED"/>
    <property type="match status" value="1"/>
</dbReference>
<dbReference type="Proteomes" id="UP000245768">
    <property type="component" value="Unassembled WGS sequence"/>
</dbReference>
<evidence type="ECO:0000256" key="4">
    <source>
        <dbReference type="ARBA" id="ARBA00023136"/>
    </source>
</evidence>
<feature type="region of interest" description="Disordered" evidence="5">
    <location>
        <begin position="238"/>
        <end position="298"/>
    </location>
</feature>